<name>A0A136J6C0_9PEZI</name>
<feature type="non-terminal residue" evidence="1">
    <location>
        <position position="82"/>
    </location>
</feature>
<dbReference type="EMBL" id="KQ964248">
    <property type="protein sequence ID" value="KXJ92714.1"/>
    <property type="molecule type" value="Genomic_DNA"/>
</dbReference>
<reference evidence="2" key="1">
    <citation type="submission" date="2016-02" db="EMBL/GenBank/DDBJ databases">
        <title>Draft genome sequence of Microdochium bolleyi, a fungal endophyte of beachgrass.</title>
        <authorList>
            <consortium name="DOE Joint Genome Institute"/>
            <person name="David A.S."/>
            <person name="May G."/>
            <person name="Haridas S."/>
            <person name="Lim J."/>
            <person name="Wang M."/>
            <person name="Labutti K."/>
            <person name="Lipzen A."/>
            <person name="Barry K."/>
            <person name="Grigoriev I.V."/>
        </authorList>
    </citation>
    <scope>NUCLEOTIDE SEQUENCE [LARGE SCALE GENOMIC DNA]</scope>
    <source>
        <strain evidence="2">J235TASD1</strain>
    </source>
</reference>
<sequence length="82" mass="9121">MRSAGVFVVVLHVVEEAGGVLLAHNSLLLMELKLRTCLGSTWAHIRVGWVEREALKMIISSVLGSWRNQRRTPEVSVVNSEP</sequence>
<dbReference type="AlphaFoldDB" id="A0A136J6C0"/>
<keyword evidence="2" id="KW-1185">Reference proteome</keyword>
<evidence type="ECO:0000313" key="2">
    <source>
        <dbReference type="Proteomes" id="UP000070501"/>
    </source>
</evidence>
<proteinExistence type="predicted"/>
<protein>
    <submittedName>
        <fullName evidence="1">Uncharacterized protein</fullName>
    </submittedName>
</protein>
<organism evidence="1 2">
    <name type="scientific">Microdochium bolleyi</name>
    <dbReference type="NCBI Taxonomy" id="196109"/>
    <lineage>
        <taxon>Eukaryota</taxon>
        <taxon>Fungi</taxon>
        <taxon>Dikarya</taxon>
        <taxon>Ascomycota</taxon>
        <taxon>Pezizomycotina</taxon>
        <taxon>Sordariomycetes</taxon>
        <taxon>Xylariomycetidae</taxon>
        <taxon>Xylariales</taxon>
        <taxon>Microdochiaceae</taxon>
        <taxon>Microdochium</taxon>
    </lineage>
</organism>
<gene>
    <name evidence="1" type="ORF">Micbo1qcDRAFT_160490</name>
</gene>
<dbReference type="Proteomes" id="UP000070501">
    <property type="component" value="Unassembled WGS sequence"/>
</dbReference>
<dbReference type="OrthoDB" id="5560525at2759"/>
<accession>A0A136J6C0</accession>
<dbReference type="InParanoid" id="A0A136J6C0"/>
<evidence type="ECO:0000313" key="1">
    <source>
        <dbReference type="EMBL" id="KXJ92714.1"/>
    </source>
</evidence>